<keyword evidence="2" id="KW-1185">Reference proteome</keyword>
<evidence type="ECO:0000313" key="1">
    <source>
        <dbReference type="EMBL" id="RYU83239.1"/>
    </source>
</evidence>
<accession>A0A4Q5LEW8</accession>
<protein>
    <submittedName>
        <fullName evidence="1">Uncharacterized protein</fullName>
    </submittedName>
</protein>
<dbReference type="Proteomes" id="UP000294155">
    <property type="component" value="Unassembled WGS sequence"/>
</dbReference>
<reference evidence="1 2" key="1">
    <citation type="submission" date="2019-02" db="EMBL/GenBank/DDBJ databases">
        <title>Bacterial novel species isolated from soil.</title>
        <authorList>
            <person name="Jung H.-Y."/>
        </authorList>
    </citation>
    <scope>NUCLEOTIDE SEQUENCE [LARGE SCALE GENOMIC DNA]</scope>
    <source>
        <strain evidence="1 2">1-3-3-3</strain>
    </source>
</reference>
<dbReference type="RefSeq" id="WP_129919619.1">
    <property type="nucleotide sequence ID" value="NZ_SEWE01000004.1"/>
</dbReference>
<dbReference type="AlphaFoldDB" id="A0A4Q5LEW8"/>
<dbReference type="OrthoDB" id="1359551at2"/>
<comment type="caution">
    <text evidence="1">The sequence shown here is derived from an EMBL/GenBank/DDBJ whole genome shotgun (WGS) entry which is preliminary data.</text>
</comment>
<gene>
    <name evidence="1" type="ORF">EWM57_02835</name>
</gene>
<evidence type="ECO:0000313" key="2">
    <source>
        <dbReference type="Proteomes" id="UP000294155"/>
    </source>
</evidence>
<dbReference type="EMBL" id="SEWE01000004">
    <property type="protein sequence ID" value="RYU83239.1"/>
    <property type="molecule type" value="Genomic_DNA"/>
</dbReference>
<organism evidence="1 2">
    <name type="scientific">Hymenobacter persicinus</name>
    <dbReference type="NCBI Taxonomy" id="2025506"/>
    <lineage>
        <taxon>Bacteria</taxon>
        <taxon>Pseudomonadati</taxon>
        <taxon>Bacteroidota</taxon>
        <taxon>Cytophagia</taxon>
        <taxon>Cytophagales</taxon>
        <taxon>Hymenobacteraceae</taxon>
        <taxon>Hymenobacter</taxon>
    </lineage>
</organism>
<sequence length="110" mass="11771">MSVEVQLFAGLTSLGTIDANVIDASMGVIGGMLKPTTAYYSAYQTFFRAHLEKADWKALELLGLKATSVLTGQLMAVGGIIITDLKGLDEIEVNVCGIGWQEMAQLFPDS</sequence>
<proteinExistence type="predicted"/>
<name>A0A4Q5LEW8_9BACT</name>